<dbReference type="SUPFAM" id="SSF51269">
    <property type="entry name" value="AFP III-like domain"/>
    <property type="match status" value="1"/>
</dbReference>
<keyword evidence="6" id="KW-0966">Cell projection</keyword>
<dbReference type="InterPro" id="IPR039246">
    <property type="entry name" value="Flagellar_FlgA"/>
</dbReference>
<keyword evidence="4" id="KW-1005">Bacterial flagellum biogenesis</keyword>
<evidence type="ECO:0000259" key="5">
    <source>
        <dbReference type="SMART" id="SM00858"/>
    </source>
</evidence>
<feature type="signal peptide" evidence="4">
    <location>
        <begin position="1"/>
        <end position="35"/>
    </location>
</feature>
<evidence type="ECO:0000256" key="3">
    <source>
        <dbReference type="ARBA" id="ARBA00022764"/>
    </source>
</evidence>
<dbReference type="OrthoDB" id="8561436at2"/>
<gene>
    <name evidence="6" type="ORF">CAL25_08240</name>
</gene>
<evidence type="ECO:0000256" key="4">
    <source>
        <dbReference type="RuleBase" id="RU362063"/>
    </source>
</evidence>
<organism evidence="6 7">
    <name type="scientific">Bordetella genomosp. 5</name>
    <dbReference type="NCBI Taxonomy" id="1395608"/>
    <lineage>
        <taxon>Bacteria</taxon>
        <taxon>Pseudomonadati</taxon>
        <taxon>Pseudomonadota</taxon>
        <taxon>Betaproteobacteria</taxon>
        <taxon>Burkholderiales</taxon>
        <taxon>Alcaligenaceae</taxon>
        <taxon>Bordetella</taxon>
    </lineage>
</organism>
<dbReference type="CDD" id="cd11614">
    <property type="entry name" value="SAF_CpaB_FlgA_like"/>
    <property type="match status" value="1"/>
</dbReference>
<reference evidence="6 7" key="1">
    <citation type="submission" date="2017-05" db="EMBL/GenBank/DDBJ databases">
        <title>Complete and WGS of Bordetella genogroups.</title>
        <authorList>
            <person name="Spilker T."/>
            <person name="LiPuma J."/>
        </authorList>
    </citation>
    <scope>NUCLEOTIDE SEQUENCE [LARGE SCALE GENOMIC DNA]</scope>
    <source>
        <strain evidence="6 7">AU10456</strain>
    </source>
</reference>
<dbReference type="InterPro" id="IPR013974">
    <property type="entry name" value="SAF"/>
</dbReference>
<dbReference type="Gene3D" id="2.30.30.760">
    <property type="match status" value="1"/>
</dbReference>
<name>A0A261TWA6_9BORD</name>
<accession>A0A261TWA6</accession>
<evidence type="ECO:0000313" key="6">
    <source>
        <dbReference type="EMBL" id="OZI53929.1"/>
    </source>
</evidence>
<keyword evidence="3 4" id="KW-0574">Periplasm</keyword>
<dbReference type="GO" id="GO:0044780">
    <property type="term" value="P:bacterial-type flagellum assembly"/>
    <property type="evidence" value="ECO:0007669"/>
    <property type="project" value="InterPro"/>
</dbReference>
<dbReference type="EMBL" id="NEVP01000004">
    <property type="protein sequence ID" value="OZI53929.1"/>
    <property type="molecule type" value="Genomic_DNA"/>
</dbReference>
<comment type="function">
    <text evidence="4">Involved in the assembly process of the P-ring formation. It may associate with FlgF on the rod constituting a structure essential for the P-ring assembly or may act as a modulator protein for the P-ring assembly.</text>
</comment>
<keyword evidence="6" id="KW-0282">Flagellum</keyword>
<dbReference type="PANTHER" id="PTHR36307:SF1">
    <property type="entry name" value="FLAGELLA BASAL BODY P-RING FORMATION PROTEIN FLGA"/>
    <property type="match status" value="1"/>
</dbReference>
<feature type="chain" id="PRO_5011809395" description="Flagella basal body P-ring formation protein FlgA" evidence="4">
    <location>
        <begin position="36"/>
        <end position="246"/>
    </location>
</feature>
<dbReference type="SMART" id="SM00858">
    <property type="entry name" value="SAF"/>
    <property type="match status" value="1"/>
</dbReference>
<evidence type="ECO:0000256" key="1">
    <source>
        <dbReference type="ARBA" id="ARBA00004418"/>
    </source>
</evidence>
<dbReference type="NCBIfam" id="TIGR03170">
    <property type="entry name" value="flgA_cterm"/>
    <property type="match status" value="1"/>
</dbReference>
<dbReference type="AlphaFoldDB" id="A0A261TWA6"/>
<dbReference type="InterPro" id="IPR041231">
    <property type="entry name" value="FlgA_N"/>
</dbReference>
<proteinExistence type="inferred from homology"/>
<keyword evidence="2 4" id="KW-0732">Signal</keyword>
<dbReference type="InterPro" id="IPR036732">
    <property type="entry name" value="AFP_Neu5c_C_sf"/>
</dbReference>
<evidence type="ECO:0000313" key="7">
    <source>
        <dbReference type="Proteomes" id="UP000216913"/>
    </source>
</evidence>
<evidence type="ECO:0000256" key="2">
    <source>
        <dbReference type="ARBA" id="ARBA00022729"/>
    </source>
</evidence>
<dbReference type="Proteomes" id="UP000216913">
    <property type="component" value="Unassembled WGS sequence"/>
</dbReference>
<protein>
    <recommendedName>
        <fullName evidence="4">Flagella basal body P-ring formation protein FlgA</fullName>
    </recommendedName>
</protein>
<comment type="subcellular location">
    <subcellularLocation>
        <location evidence="1 4">Periplasm</location>
    </subcellularLocation>
</comment>
<keyword evidence="6" id="KW-0969">Cilium</keyword>
<dbReference type="Pfam" id="PF17656">
    <property type="entry name" value="ChapFlgA_N"/>
    <property type="match status" value="1"/>
</dbReference>
<dbReference type="PANTHER" id="PTHR36307">
    <property type="entry name" value="FLAGELLA BASAL BODY P-RING FORMATION PROTEIN FLGA"/>
    <property type="match status" value="1"/>
</dbReference>
<dbReference type="Pfam" id="PF13144">
    <property type="entry name" value="ChapFlgA"/>
    <property type="match status" value="1"/>
</dbReference>
<dbReference type="InterPro" id="IPR017585">
    <property type="entry name" value="SAF_FlgA"/>
</dbReference>
<dbReference type="Gene3D" id="3.90.1210.10">
    <property type="entry name" value="Antifreeze-like/N-acetylneuraminic acid synthase C-terminal domain"/>
    <property type="match status" value="1"/>
</dbReference>
<dbReference type="RefSeq" id="WP_094799429.1">
    <property type="nucleotide sequence ID" value="NZ_NEVP01000004.1"/>
</dbReference>
<comment type="caution">
    <text evidence="6">The sequence shown here is derived from an EMBL/GenBank/DDBJ whole genome shotgun (WGS) entry which is preliminary data.</text>
</comment>
<keyword evidence="7" id="KW-1185">Reference proteome</keyword>
<comment type="similarity">
    <text evidence="4">Belongs to the FlgA family.</text>
</comment>
<sequence>MNTALPSRPRSSLARRAAFALWAGALTACATPALAQGTAAHQDAEAVAQVARGFLLGQLASLGGAPTITLDPVKTERLAPCDSLVPFLPSGMRVRARMTVTVRCNAPQIWTTYVQATVSVPGEYFVAARQIGAGAAIHPDDVTTREADLVSLPNGAITDIDAIIGMQATRRIGAGQAIRGNALRSAASVTRGQVVRITARGAGFVISSEGQALDDAAPGAMVQVRTTSGQIVSGVVRSAGMVEVQL</sequence>
<feature type="domain" description="SAF" evidence="5">
    <location>
        <begin position="122"/>
        <end position="184"/>
    </location>
</feature>
<dbReference type="GO" id="GO:0042597">
    <property type="term" value="C:periplasmic space"/>
    <property type="evidence" value="ECO:0007669"/>
    <property type="project" value="UniProtKB-SubCell"/>
</dbReference>